<accession>A0A812PN00</accession>
<dbReference type="Gene3D" id="3.40.50.150">
    <property type="entry name" value="Vaccinia Virus protein VP39"/>
    <property type="match status" value="1"/>
</dbReference>
<evidence type="ECO:0000313" key="1">
    <source>
        <dbReference type="EMBL" id="CAE7340291.1"/>
    </source>
</evidence>
<sequence length="269" mass="30178">ADCILLLLPHVRTVIVWRETQWQWLSDSVAAGRVVHTSWRQPDEWLRFGTTDCNTESPLVIPGPEYVLTRDARQAWLAVVTPVVLAKELRLRRGGGNLIIVEVGVFLGQLSKFILDHCDFVQLIGVDPYLGADGTFPGNFDSELHPEVAFHHASKLYASFGDRALLLRATSLEAAQSLPDNSIDAVFIDGCHYYNCVKSDFAAWMPKLRATAETLVAGHDFSPQWPGVVRAVQEQRQNHKIVTLSTDWLFWWFDRQQETTGAHEGQSAG</sequence>
<evidence type="ECO:0000313" key="2">
    <source>
        <dbReference type="Proteomes" id="UP000601435"/>
    </source>
</evidence>
<proteinExistence type="predicted"/>
<dbReference type="Proteomes" id="UP000601435">
    <property type="component" value="Unassembled WGS sequence"/>
</dbReference>
<feature type="non-terminal residue" evidence="1">
    <location>
        <position position="269"/>
    </location>
</feature>
<dbReference type="Pfam" id="PF13578">
    <property type="entry name" value="Methyltransf_24"/>
    <property type="match status" value="1"/>
</dbReference>
<name>A0A812PN00_9DINO</name>
<gene>
    <name evidence="1" type="ORF">SNEC2469_LOCUS8753</name>
</gene>
<dbReference type="EMBL" id="CAJNJA010014339">
    <property type="protein sequence ID" value="CAE7340291.1"/>
    <property type="molecule type" value="Genomic_DNA"/>
</dbReference>
<dbReference type="SUPFAM" id="SSF53335">
    <property type="entry name" value="S-adenosyl-L-methionine-dependent methyltransferases"/>
    <property type="match status" value="1"/>
</dbReference>
<dbReference type="AlphaFoldDB" id="A0A812PN00"/>
<keyword evidence="2" id="KW-1185">Reference proteome</keyword>
<comment type="caution">
    <text evidence="1">The sequence shown here is derived from an EMBL/GenBank/DDBJ whole genome shotgun (WGS) entry which is preliminary data.</text>
</comment>
<evidence type="ECO:0008006" key="3">
    <source>
        <dbReference type="Google" id="ProtNLM"/>
    </source>
</evidence>
<protein>
    <recommendedName>
        <fullName evidence="3">Class I SAM-dependent methyltransferase</fullName>
    </recommendedName>
</protein>
<dbReference type="OrthoDB" id="2017408at2759"/>
<reference evidence="1" key="1">
    <citation type="submission" date="2021-02" db="EMBL/GenBank/DDBJ databases">
        <authorList>
            <person name="Dougan E. K."/>
            <person name="Rhodes N."/>
            <person name="Thang M."/>
            <person name="Chan C."/>
        </authorList>
    </citation>
    <scope>NUCLEOTIDE SEQUENCE</scope>
</reference>
<organism evidence="1 2">
    <name type="scientific">Symbiodinium necroappetens</name>
    <dbReference type="NCBI Taxonomy" id="1628268"/>
    <lineage>
        <taxon>Eukaryota</taxon>
        <taxon>Sar</taxon>
        <taxon>Alveolata</taxon>
        <taxon>Dinophyceae</taxon>
        <taxon>Suessiales</taxon>
        <taxon>Symbiodiniaceae</taxon>
        <taxon>Symbiodinium</taxon>
    </lineage>
</organism>
<dbReference type="InterPro" id="IPR029063">
    <property type="entry name" value="SAM-dependent_MTases_sf"/>
</dbReference>